<evidence type="ECO:0000313" key="4">
    <source>
        <dbReference type="EMBL" id="MDT0270902.1"/>
    </source>
</evidence>
<dbReference type="SUPFAM" id="SSF56801">
    <property type="entry name" value="Acetyl-CoA synthetase-like"/>
    <property type="match status" value="1"/>
</dbReference>
<dbReference type="EMBL" id="JAVREO010000053">
    <property type="protein sequence ID" value="MDT0270902.1"/>
    <property type="molecule type" value="Genomic_DNA"/>
</dbReference>
<dbReference type="SUPFAM" id="SSF52777">
    <property type="entry name" value="CoA-dependent acyltransferases"/>
    <property type="match status" value="1"/>
</dbReference>
<reference evidence="5" key="1">
    <citation type="submission" date="2023-07" db="EMBL/GenBank/DDBJ databases">
        <title>30 novel species of actinomycetes from the DSMZ collection.</title>
        <authorList>
            <person name="Nouioui I."/>
        </authorList>
    </citation>
    <scope>NUCLEOTIDE SEQUENCE [LARGE SCALE GENOMIC DNA]</scope>
    <source>
        <strain evidence="5">DSM 44915</strain>
    </source>
</reference>
<dbReference type="RefSeq" id="WP_311670963.1">
    <property type="nucleotide sequence ID" value="NZ_JAVREO010000053.1"/>
</dbReference>
<dbReference type="Gene3D" id="3.30.559.30">
    <property type="entry name" value="Nonribosomal peptide synthetase, condensation domain"/>
    <property type="match status" value="1"/>
</dbReference>
<organism evidence="4 5">
    <name type="scientific">Streptomyces chisholmiae</name>
    <dbReference type="NCBI Taxonomy" id="3075540"/>
    <lineage>
        <taxon>Bacteria</taxon>
        <taxon>Bacillati</taxon>
        <taxon>Actinomycetota</taxon>
        <taxon>Actinomycetes</taxon>
        <taxon>Kitasatosporales</taxon>
        <taxon>Streptomycetaceae</taxon>
        <taxon>Streptomyces</taxon>
    </lineage>
</organism>
<keyword evidence="1" id="KW-0596">Phosphopantetheine</keyword>
<dbReference type="Pfam" id="PF00501">
    <property type="entry name" value="AMP-binding"/>
    <property type="match status" value="1"/>
</dbReference>
<keyword evidence="5" id="KW-1185">Reference proteome</keyword>
<evidence type="ECO:0000259" key="3">
    <source>
        <dbReference type="Pfam" id="PF00501"/>
    </source>
</evidence>
<proteinExistence type="predicted"/>
<name>A0ABU2K109_9ACTN</name>
<evidence type="ECO:0000256" key="2">
    <source>
        <dbReference type="ARBA" id="ARBA00022553"/>
    </source>
</evidence>
<dbReference type="Proteomes" id="UP001183410">
    <property type="component" value="Unassembled WGS sequence"/>
</dbReference>
<dbReference type="InterPro" id="IPR000873">
    <property type="entry name" value="AMP-dep_synth/lig_dom"/>
</dbReference>
<keyword evidence="2" id="KW-0597">Phosphoprotein</keyword>
<sequence length="282" mass="29126">MSHVEARIQEAVQHQRFPVHAIERKVNARAAGQMANRVSVNFLPSTFTLDFGGVPASASLTNAGVVGGFGLIFSSAGEDLLLSTMGAGQPFSSVEVPDLAARLERVVGAMAADPDGLLSSVDVLEVGEQVRLDEVGHRALLAQPVSEVSVPEAVAAQVVRAPDAVAVCFDGRSMSYRELDEASNRLARLLIGEGAGPGRSVGLLTGRSLDAVVAILGVLKSGAAYLPIDPAVPDARVEFMIADAGPAAVLTTGALASRLDGYGVPVIEVDDPRIDAQPSTAL</sequence>
<dbReference type="Gene3D" id="3.40.50.980">
    <property type="match status" value="2"/>
</dbReference>
<evidence type="ECO:0000313" key="5">
    <source>
        <dbReference type="Proteomes" id="UP001183410"/>
    </source>
</evidence>
<evidence type="ECO:0000256" key="1">
    <source>
        <dbReference type="ARBA" id="ARBA00022450"/>
    </source>
</evidence>
<feature type="non-terminal residue" evidence="4">
    <location>
        <position position="282"/>
    </location>
</feature>
<dbReference type="PANTHER" id="PTHR44845">
    <property type="entry name" value="CARRIER DOMAIN-CONTAINING PROTEIN"/>
    <property type="match status" value="1"/>
</dbReference>
<gene>
    <name evidence="4" type="ORF">RM844_32005</name>
</gene>
<comment type="caution">
    <text evidence="4">The sequence shown here is derived from an EMBL/GenBank/DDBJ whole genome shotgun (WGS) entry which is preliminary data.</text>
</comment>
<dbReference type="PANTHER" id="PTHR44845:SF6">
    <property type="entry name" value="BETA-ALANINE-ACTIVATING ENZYME"/>
    <property type="match status" value="1"/>
</dbReference>
<accession>A0ABU2K109</accession>
<protein>
    <submittedName>
        <fullName evidence="4">AMP-binding protein</fullName>
    </submittedName>
</protein>
<feature type="domain" description="AMP-dependent synthetase/ligase" evidence="3">
    <location>
        <begin position="156"/>
        <end position="254"/>
    </location>
</feature>